<dbReference type="PANTHER" id="PTHR21366:SF22">
    <property type="entry name" value="VOC DOMAIN-CONTAINING PROTEIN"/>
    <property type="match status" value="1"/>
</dbReference>
<reference evidence="2" key="1">
    <citation type="submission" date="2020-02" db="EMBL/GenBank/DDBJ databases">
        <authorList>
            <person name="Meier V. D."/>
        </authorList>
    </citation>
    <scope>NUCLEOTIDE SEQUENCE</scope>
    <source>
        <strain evidence="2">AVDCRST_MAG63</strain>
    </source>
</reference>
<dbReference type="Gene3D" id="3.10.180.10">
    <property type="entry name" value="2,3-Dihydroxybiphenyl 1,2-Dioxygenase, domain 1"/>
    <property type="match status" value="1"/>
</dbReference>
<dbReference type="PROSITE" id="PS51819">
    <property type="entry name" value="VOC"/>
    <property type="match status" value="1"/>
</dbReference>
<name>A0A6J4JA81_9BACT</name>
<evidence type="ECO:0000259" key="1">
    <source>
        <dbReference type="PROSITE" id="PS51819"/>
    </source>
</evidence>
<dbReference type="PANTHER" id="PTHR21366">
    <property type="entry name" value="GLYOXALASE FAMILY PROTEIN"/>
    <property type="match status" value="1"/>
</dbReference>
<dbReference type="InterPro" id="IPR029068">
    <property type="entry name" value="Glyas_Bleomycin-R_OHBP_Dase"/>
</dbReference>
<protein>
    <recommendedName>
        <fullName evidence="1">VOC domain-containing protein</fullName>
    </recommendedName>
</protein>
<dbReference type="InterPro" id="IPR050383">
    <property type="entry name" value="GlyoxalaseI/FosfomycinResist"/>
</dbReference>
<dbReference type="AlphaFoldDB" id="A0A6J4JA81"/>
<organism evidence="2">
    <name type="scientific">uncultured Armatimonadetes bacterium</name>
    <dbReference type="NCBI Taxonomy" id="157466"/>
    <lineage>
        <taxon>Bacteria</taxon>
        <taxon>Bacillati</taxon>
        <taxon>Armatimonadota</taxon>
        <taxon>environmental samples</taxon>
    </lineage>
</organism>
<accession>A0A6J4JA81</accession>
<dbReference type="InterPro" id="IPR004360">
    <property type="entry name" value="Glyas_Fos-R_dOase_dom"/>
</dbReference>
<evidence type="ECO:0000313" key="2">
    <source>
        <dbReference type="EMBL" id="CAA9271028.1"/>
    </source>
</evidence>
<proteinExistence type="predicted"/>
<dbReference type="Pfam" id="PF00903">
    <property type="entry name" value="Glyoxalase"/>
    <property type="match status" value="1"/>
</dbReference>
<dbReference type="SUPFAM" id="SSF54593">
    <property type="entry name" value="Glyoxalase/Bleomycin resistance protein/Dihydroxybiphenyl dioxygenase"/>
    <property type="match status" value="1"/>
</dbReference>
<gene>
    <name evidence="2" type="ORF">AVDCRST_MAG63-2932</name>
</gene>
<sequence length="183" mass="19857">MPASFLEPCFSSDGTFRHAGTGNTEQNASWFTGGTRRAIITTGGRIMPTVGGVLETALYVEDLDRSVTFYRDLFGFEELLRDDRMAALSVAGRNVLLLFRKGGSTRPTETPGGDIPPHDGNGNLHLAFGIAAEDLEPWELFLAEKGVAIESKVQAPRGGHSLYFRDPDGHCVEVATPGLWAIY</sequence>
<dbReference type="EMBL" id="CADCTO010000384">
    <property type="protein sequence ID" value="CAA9271028.1"/>
    <property type="molecule type" value="Genomic_DNA"/>
</dbReference>
<feature type="domain" description="VOC" evidence="1">
    <location>
        <begin position="52"/>
        <end position="177"/>
    </location>
</feature>
<dbReference type="InterPro" id="IPR037523">
    <property type="entry name" value="VOC_core"/>
</dbReference>